<dbReference type="EMBL" id="BOOK01000052">
    <property type="protein sequence ID" value="GII04591.1"/>
    <property type="molecule type" value="Genomic_DNA"/>
</dbReference>
<dbReference type="AlphaFoldDB" id="A0A8J3T534"/>
<comment type="caution">
    <text evidence="1">The sequence shown here is derived from an EMBL/GenBank/DDBJ whole genome shotgun (WGS) entry which is preliminary data.</text>
</comment>
<evidence type="ECO:0000313" key="2">
    <source>
        <dbReference type="Proteomes" id="UP000634476"/>
    </source>
</evidence>
<accession>A0A8J3T534</accession>
<evidence type="ECO:0000313" key="1">
    <source>
        <dbReference type="EMBL" id="GII04591.1"/>
    </source>
</evidence>
<sequence length="62" mass="6548">MGEEGVTSRKIKCFHGCRVVPSTTMEGMADIDRDGAHALAESLRRLCGAVAEKASEENAASP</sequence>
<keyword evidence="2" id="KW-1185">Reference proteome</keyword>
<dbReference type="Proteomes" id="UP000634476">
    <property type="component" value="Unassembled WGS sequence"/>
</dbReference>
<organism evidence="1 2">
    <name type="scientific">Planobispora takensis</name>
    <dbReference type="NCBI Taxonomy" id="1367882"/>
    <lineage>
        <taxon>Bacteria</taxon>
        <taxon>Bacillati</taxon>
        <taxon>Actinomycetota</taxon>
        <taxon>Actinomycetes</taxon>
        <taxon>Streptosporangiales</taxon>
        <taxon>Streptosporangiaceae</taxon>
        <taxon>Planobispora</taxon>
    </lineage>
</organism>
<proteinExistence type="predicted"/>
<reference evidence="1" key="1">
    <citation type="submission" date="2021-01" db="EMBL/GenBank/DDBJ databases">
        <title>Whole genome shotgun sequence of Planobispora takensis NBRC 109077.</title>
        <authorList>
            <person name="Komaki H."/>
            <person name="Tamura T."/>
        </authorList>
    </citation>
    <scope>NUCLEOTIDE SEQUENCE</scope>
    <source>
        <strain evidence="1">NBRC 109077</strain>
    </source>
</reference>
<gene>
    <name evidence="1" type="ORF">Pta02_65990</name>
</gene>
<protein>
    <submittedName>
        <fullName evidence="1">Uncharacterized protein</fullName>
    </submittedName>
</protein>
<name>A0A8J3T534_9ACTN</name>